<dbReference type="Pfam" id="PF22352">
    <property type="entry name" value="K319L-like_PKD"/>
    <property type="match status" value="2"/>
</dbReference>
<feature type="compositionally biased region" description="Basic and acidic residues" evidence="1">
    <location>
        <begin position="149"/>
        <end position="159"/>
    </location>
</feature>
<feature type="domain" description="PKD/Chitinase" evidence="2">
    <location>
        <begin position="392"/>
        <end position="488"/>
    </location>
</feature>
<feature type="domain" description="PKD/Chitinase" evidence="2">
    <location>
        <begin position="144"/>
        <end position="241"/>
    </location>
</feature>
<dbReference type="SMART" id="SM00089">
    <property type="entry name" value="PKD"/>
    <property type="match status" value="3"/>
</dbReference>
<comment type="caution">
    <text evidence="3">The sequence shown here is derived from an EMBL/GenBank/DDBJ whole genome shotgun (WGS) entry which is preliminary data.</text>
</comment>
<evidence type="ECO:0000256" key="1">
    <source>
        <dbReference type="SAM" id="MobiDB-lite"/>
    </source>
</evidence>
<sequence length="490" mass="50594">MTISVAGMFATVHLAGQNVDGGALASCQIDYHGEDGPVTITHDGGRAFDTATLRVIFENATSGTSTRAFAVADGDADSTFEPGESGTFGRIGERTTVTVTTSDTIVCTEVLAPRSETTTATSSDPDETTSEPTPTTTPANAPPDADAGSDARVDGERGSTTDLRGSATDSDGDTLTYDWEITDADGIERSVALRDAATTTPTFEVTGNVTDRNHTVTVELTVADGDGATASDTTTVTVTEHNPPPTVDAGNDTQADGSDTPAAATALGSPPDDATVSPADTTQRVYAVDASGALAPGQTGVSDLLDSVTLDAAASDPDGDPLTYDWTVVDADGIADKIALRDDDTLRPTFAVTSLVSQRDRTVTLRLTATDADGATASDTVNVTVLSNKPPNAVIDRDSSRLFTTNLNASESTDPDGDPLTYEWKISNTGGFDLDQLRLDQSGATASVSSIRRILWLFLGSTHDVEITLVVSDDDGATDTATITVGLRGP</sequence>
<dbReference type="InterPro" id="IPR013783">
    <property type="entry name" value="Ig-like_fold"/>
</dbReference>
<dbReference type="InterPro" id="IPR035986">
    <property type="entry name" value="PKD_dom_sf"/>
</dbReference>
<proteinExistence type="predicted"/>
<feature type="region of interest" description="Disordered" evidence="1">
    <location>
        <begin position="111"/>
        <end position="175"/>
    </location>
</feature>
<dbReference type="Proteomes" id="UP000607197">
    <property type="component" value="Unassembled WGS sequence"/>
</dbReference>
<protein>
    <recommendedName>
        <fullName evidence="2">PKD/Chitinase domain-containing protein</fullName>
    </recommendedName>
</protein>
<keyword evidence="4" id="KW-1185">Reference proteome</keyword>
<dbReference type="EMBL" id="BMPG01000001">
    <property type="protein sequence ID" value="GGL50944.1"/>
    <property type="molecule type" value="Genomic_DNA"/>
</dbReference>
<dbReference type="SUPFAM" id="SSF49299">
    <property type="entry name" value="PKD domain"/>
    <property type="match status" value="2"/>
</dbReference>
<feature type="domain" description="PKD/Chitinase" evidence="2">
    <location>
        <begin position="292"/>
        <end position="388"/>
    </location>
</feature>
<reference evidence="3" key="2">
    <citation type="submission" date="2020-09" db="EMBL/GenBank/DDBJ databases">
        <authorList>
            <person name="Sun Q."/>
            <person name="Ohkuma M."/>
        </authorList>
    </citation>
    <scope>NUCLEOTIDE SEQUENCE</scope>
    <source>
        <strain evidence="3">JCM 19596</strain>
    </source>
</reference>
<feature type="compositionally biased region" description="Low complexity" evidence="1">
    <location>
        <begin position="130"/>
        <end position="148"/>
    </location>
</feature>
<feature type="compositionally biased region" description="Low complexity" evidence="1">
    <location>
        <begin position="226"/>
        <end position="239"/>
    </location>
</feature>
<gene>
    <name evidence="3" type="ORF">GCM10009039_06450</name>
</gene>
<evidence type="ECO:0000313" key="3">
    <source>
        <dbReference type="EMBL" id="GGL50944.1"/>
    </source>
</evidence>
<evidence type="ECO:0000259" key="2">
    <source>
        <dbReference type="SMART" id="SM00089"/>
    </source>
</evidence>
<dbReference type="Pfam" id="PF17963">
    <property type="entry name" value="Big_9"/>
    <property type="match status" value="1"/>
</dbReference>
<dbReference type="InterPro" id="IPR022409">
    <property type="entry name" value="PKD/Chitinase_dom"/>
</dbReference>
<feature type="compositionally biased region" description="Polar residues" evidence="1">
    <location>
        <begin position="160"/>
        <end position="169"/>
    </location>
</feature>
<evidence type="ECO:0000313" key="4">
    <source>
        <dbReference type="Proteomes" id="UP000607197"/>
    </source>
</evidence>
<accession>A0A830FFW1</accession>
<organism evidence="3 4">
    <name type="scientific">Halocalculus aciditolerans</name>
    <dbReference type="NCBI Taxonomy" id="1383812"/>
    <lineage>
        <taxon>Archaea</taxon>
        <taxon>Methanobacteriati</taxon>
        <taxon>Methanobacteriota</taxon>
        <taxon>Stenosarchaea group</taxon>
        <taxon>Halobacteria</taxon>
        <taxon>Halobacteriales</taxon>
        <taxon>Halobacteriaceae</taxon>
        <taxon>Halocalculus</taxon>
    </lineage>
</organism>
<dbReference type="AlphaFoldDB" id="A0A830FFW1"/>
<reference evidence="3" key="1">
    <citation type="journal article" date="2014" name="Int. J. Syst. Evol. Microbiol.">
        <title>Complete genome sequence of Corynebacterium casei LMG S-19264T (=DSM 44701T), isolated from a smear-ripened cheese.</title>
        <authorList>
            <consortium name="US DOE Joint Genome Institute (JGI-PGF)"/>
            <person name="Walter F."/>
            <person name="Albersmeier A."/>
            <person name="Kalinowski J."/>
            <person name="Ruckert C."/>
        </authorList>
    </citation>
    <scope>NUCLEOTIDE SEQUENCE</scope>
    <source>
        <strain evidence="3">JCM 19596</strain>
    </source>
</reference>
<name>A0A830FFW1_9EURY</name>
<feature type="region of interest" description="Disordered" evidence="1">
    <location>
        <begin position="226"/>
        <end position="277"/>
    </location>
</feature>
<dbReference type="Gene3D" id="2.60.40.10">
    <property type="entry name" value="Immunoglobulins"/>
    <property type="match status" value="3"/>
</dbReference>